<dbReference type="PANTHER" id="PTHR48052:SF27">
    <property type="entry name" value="LEUCINE-RICH REPEAT RECEPTOR-LIKE PROTEIN KINASE"/>
    <property type="match status" value="1"/>
</dbReference>
<evidence type="ECO:0000256" key="11">
    <source>
        <dbReference type="ARBA" id="ARBA00023180"/>
    </source>
</evidence>
<dbReference type="STRING" id="106549.A0A540M2X5"/>
<dbReference type="GO" id="GO:0005886">
    <property type="term" value="C:plasma membrane"/>
    <property type="evidence" value="ECO:0007669"/>
    <property type="project" value="UniProtKB-SubCell"/>
</dbReference>
<keyword evidence="13" id="KW-1185">Reference proteome</keyword>
<evidence type="ECO:0000256" key="1">
    <source>
        <dbReference type="ARBA" id="ARBA00004251"/>
    </source>
</evidence>
<keyword evidence="7" id="KW-0677">Repeat</keyword>
<dbReference type="InterPro" id="IPR001611">
    <property type="entry name" value="Leu-rich_rpt"/>
</dbReference>
<accession>A0A540M2X5</accession>
<dbReference type="FunFam" id="3.80.10.10:FF:000041">
    <property type="entry name" value="LRR receptor-like serine/threonine-protein kinase ERECTA"/>
    <property type="match status" value="1"/>
</dbReference>
<keyword evidence="10" id="KW-0675">Receptor</keyword>
<dbReference type="PANTHER" id="PTHR48052">
    <property type="entry name" value="UNNAMED PRODUCT"/>
    <property type="match status" value="1"/>
</dbReference>
<comment type="similarity">
    <text evidence="2">Belongs to the RLP family.</text>
</comment>
<organism evidence="12 13">
    <name type="scientific">Malus baccata</name>
    <name type="common">Siberian crab apple</name>
    <name type="synonym">Pyrus baccata</name>
    <dbReference type="NCBI Taxonomy" id="106549"/>
    <lineage>
        <taxon>Eukaryota</taxon>
        <taxon>Viridiplantae</taxon>
        <taxon>Streptophyta</taxon>
        <taxon>Embryophyta</taxon>
        <taxon>Tracheophyta</taxon>
        <taxon>Spermatophyta</taxon>
        <taxon>Magnoliopsida</taxon>
        <taxon>eudicotyledons</taxon>
        <taxon>Gunneridae</taxon>
        <taxon>Pentapetalae</taxon>
        <taxon>rosids</taxon>
        <taxon>fabids</taxon>
        <taxon>Rosales</taxon>
        <taxon>Rosaceae</taxon>
        <taxon>Amygdaloideae</taxon>
        <taxon>Maleae</taxon>
        <taxon>Malus</taxon>
    </lineage>
</organism>
<dbReference type="InterPro" id="IPR032675">
    <property type="entry name" value="LRR_dom_sf"/>
</dbReference>
<evidence type="ECO:0000256" key="4">
    <source>
        <dbReference type="ARBA" id="ARBA00022614"/>
    </source>
</evidence>
<name>A0A540M2X5_MALBA</name>
<gene>
    <name evidence="12" type="ORF">C1H46_021522</name>
</gene>
<protein>
    <recommendedName>
        <fullName evidence="14">Leucine-rich repeat-containing N-terminal plant-type domain-containing protein</fullName>
    </recommendedName>
</protein>
<evidence type="ECO:0000256" key="6">
    <source>
        <dbReference type="ARBA" id="ARBA00022729"/>
    </source>
</evidence>
<dbReference type="Pfam" id="PF00560">
    <property type="entry name" value="LRR_1"/>
    <property type="match status" value="1"/>
</dbReference>
<keyword evidence="11" id="KW-0325">Glycoprotein</keyword>
<evidence type="ECO:0000256" key="2">
    <source>
        <dbReference type="ARBA" id="ARBA00009592"/>
    </source>
</evidence>
<evidence type="ECO:0000256" key="5">
    <source>
        <dbReference type="ARBA" id="ARBA00022692"/>
    </source>
</evidence>
<reference evidence="12 13" key="1">
    <citation type="journal article" date="2019" name="G3 (Bethesda)">
        <title>Sequencing of a Wild Apple (Malus baccata) Genome Unravels the Differences Between Cultivated and Wild Apple Species Regarding Disease Resistance and Cold Tolerance.</title>
        <authorList>
            <person name="Chen X."/>
        </authorList>
    </citation>
    <scope>NUCLEOTIDE SEQUENCE [LARGE SCALE GENOMIC DNA]</scope>
    <source>
        <strain evidence="13">cv. Shandingzi</strain>
        <tissue evidence="12">Leaves</tissue>
    </source>
</reference>
<evidence type="ECO:0000313" key="12">
    <source>
        <dbReference type="EMBL" id="TQD92852.1"/>
    </source>
</evidence>
<evidence type="ECO:0000256" key="8">
    <source>
        <dbReference type="ARBA" id="ARBA00022989"/>
    </source>
</evidence>
<evidence type="ECO:0000256" key="7">
    <source>
        <dbReference type="ARBA" id="ARBA00022737"/>
    </source>
</evidence>
<comment type="subcellular location">
    <subcellularLocation>
        <location evidence="1">Cell membrane</location>
        <topology evidence="1">Single-pass type I membrane protein</topology>
    </subcellularLocation>
</comment>
<keyword evidence="4" id="KW-0433">Leucine-rich repeat</keyword>
<proteinExistence type="inferred from homology"/>
<dbReference type="Proteomes" id="UP000315295">
    <property type="component" value="Unassembled WGS sequence"/>
</dbReference>
<keyword evidence="9" id="KW-0472">Membrane</keyword>
<keyword evidence="8" id="KW-1133">Transmembrane helix</keyword>
<evidence type="ECO:0000313" key="13">
    <source>
        <dbReference type="Proteomes" id="UP000315295"/>
    </source>
</evidence>
<dbReference type="EMBL" id="VIEB01000382">
    <property type="protein sequence ID" value="TQD92852.1"/>
    <property type="molecule type" value="Genomic_DNA"/>
</dbReference>
<dbReference type="AlphaFoldDB" id="A0A540M2X5"/>
<evidence type="ECO:0000256" key="9">
    <source>
        <dbReference type="ARBA" id="ARBA00023136"/>
    </source>
</evidence>
<dbReference type="Gene3D" id="3.80.10.10">
    <property type="entry name" value="Ribonuclease Inhibitor"/>
    <property type="match status" value="1"/>
</dbReference>
<evidence type="ECO:0008006" key="14">
    <source>
        <dbReference type="Google" id="ProtNLM"/>
    </source>
</evidence>
<comment type="caution">
    <text evidence="12">The sequence shown here is derived from an EMBL/GenBank/DDBJ whole genome shotgun (WGS) entry which is preliminary data.</text>
</comment>
<dbReference type="SUPFAM" id="SSF52058">
    <property type="entry name" value="L domain-like"/>
    <property type="match status" value="1"/>
</dbReference>
<evidence type="ECO:0000256" key="3">
    <source>
        <dbReference type="ARBA" id="ARBA00022475"/>
    </source>
</evidence>
<keyword evidence="5" id="KW-0812">Transmembrane</keyword>
<keyword evidence="6" id="KW-0732">Signal</keyword>
<sequence length="178" mass="20109">MSGEVPDGIAELSSLETLLLWNNLFSGNLPRSLGRNSKLGWVDVSTNNFNGSVPPDICANGQLLKLMLFSNNFSGDLSTSLSNCLPLVHLRLEDNKFSEVSNSAAPSILHTHAKRNKRKQTKPESSYDEELIDPIKTHRSKIFATYSRKNYWITEIRLLAMWLCINCNESHLFPHFCK</sequence>
<evidence type="ECO:0000256" key="10">
    <source>
        <dbReference type="ARBA" id="ARBA00023170"/>
    </source>
</evidence>
<keyword evidence="3" id="KW-1003">Cell membrane</keyword>